<feature type="transmembrane region" description="Helical" evidence="5">
    <location>
        <begin position="111"/>
        <end position="137"/>
    </location>
</feature>
<sequence length="275" mass="31411">MTRLLRIEWNKMFYNKGTRIFLILYFILIALMGAVLPNIKPNLNGLEVDFIKLGALDFPVIWHNIAWLVGFGKFFLAVIVINNISNEYSFGTFKQNTIDGLTKLEFFNSKLFMNLLFAITSTLLVAAIVLGLGSSFAEKFDLLNGIEFLAGYFVEIFAFIAFAMFLAFLLKKSTFATLSIFVLFIIESIFRGIEAFIRLKSNQINEEELSFITSYLPFTSNGKIVGFPPGSITQYMMSGKFFTESHVQWDHFGINIFYIVLFLGLSFLIIKKRDL</sequence>
<feature type="transmembrane region" description="Helical" evidence="5">
    <location>
        <begin position="175"/>
        <end position="193"/>
    </location>
</feature>
<evidence type="ECO:0000256" key="5">
    <source>
        <dbReference type="SAM" id="Phobius"/>
    </source>
</evidence>
<dbReference type="RefSeq" id="WP_121934544.1">
    <property type="nucleotide sequence ID" value="NZ_RDOJ01000008.1"/>
</dbReference>
<keyword evidence="4 5" id="KW-0472">Membrane</keyword>
<dbReference type="InterPro" id="IPR013525">
    <property type="entry name" value="ABC2_TM"/>
</dbReference>
<reference evidence="7 8" key="1">
    <citation type="submission" date="2018-10" db="EMBL/GenBank/DDBJ databases">
        <authorList>
            <person name="Chen X."/>
        </authorList>
    </citation>
    <scope>NUCLEOTIDE SEQUENCE [LARGE SCALE GENOMIC DNA]</scope>
    <source>
        <strain evidence="7 8">YIM 102668</strain>
    </source>
</reference>
<dbReference type="GO" id="GO:0140359">
    <property type="term" value="F:ABC-type transporter activity"/>
    <property type="evidence" value="ECO:0007669"/>
    <property type="project" value="InterPro"/>
</dbReference>
<dbReference type="Proteomes" id="UP000275348">
    <property type="component" value="Unassembled WGS sequence"/>
</dbReference>
<evidence type="ECO:0000256" key="4">
    <source>
        <dbReference type="ARBA" id="ARBA00023136"/>
    </source>
</evidence>
<evidence type="ECO:0000313" key="8">
    <source>
        <dbReference type="Proteomes" id="UP000275348"/>
    </source>
</evidence>
<dbReference type="OrthoDB" id="1452202at2"/>
<name>A0A3L9MAS8_9FLAO</name>
<feature type="transmembrane region" description="Helical" evidence="5">
    <location>
        <begin position="20"/>
        <end position="40"/>
    </location>
</feature>
<organism evidence="7 8">
    <name type="scientific">Faecalibacter macacae</name>
    <dbReference type="NCBI Taxonomy" id="1859289"/>
    <lineage>
        <taxon>Bacteria</taxon>
        <taxon>Pseudomonadati</taxon>
        <taxon>Bacteroidota</taxon>
        <taxon>Flavobacteriia</taxon>
        <taxon>Flavobacteriales</taxon>
        <taxon>Weeksellaceae</taxon>
        <taxon>Faecalibacter</taxon>
    </lineage>
</organism>
<keyword evidence="3 5" id="KW-1133">Transmembrane helix</keyword>
<comment type="caution">
    <text evidence="7">The sequence shown here is derived from an EMBL/GenBank/DDBJ whole genome shotgun (WGS) entry which is preliminary data.</text>
</comment>
<keyword evidence="8" id="KW-1185">Reference proteome</keyword>
<gene>
    <name evidence="7" type="ORF">EAH69_07355</name>
</gene>
<protein>
    <submittedName>
        <fullName evidence="7">ABC transporter permease</fullName>
    </submittedName>
</protein>
<feature type="transmembrane region" description="Helical" evidence="5">
    <location>
        <begin position="60"/>
        <end position="81"/>
    </location>
</feature>
<dbReference type="AlphaFoldDB" id="A0A3L9MAS8"/>
<evidence type="ECO:0000256" key="3">
    <source>
        <dbReference type="ARBA" id="ARBA00022989"/>
    </source>
</evidence>
<evidence type="ECO:0000313" key="7">
    <source>
        <dbReference type="EMBL" id="RLZ09862.1"/>
    </source>
</evidence>
<feature type="transmembrane region" description="Helical" evidence="5">
    <location>
        <begin position="149"/>
        <end position="170"/>
    </location>
</feature>
<feature type="transmembrane region" description="Helical" evidence="5">
    <location>
        <begin position="252"/>
        <end position="270"/>
    </location>
</feature>
<dbReference type="GO" id="GO:0016020">
    <property type="term" value="C:membrane"/>
    <property type="evidence" value="ECO:0007669"/>
    <property type="project" value="UniProtKB-SubCell"/>
</dbReference>
<keyword evidence="2 5" id="KW-0812">Transmembrane</keyword>
<accession>A0A3L9MAS8</accession>
<dbReference type="Pfam" id="PF12698">
    <property type="entry name" value="ABC2_membrane_3"/>
    <property type="match status" value="1"/>
</dbReference>
<evidence type="ECO:0000259" key="6">
    <source>
        <dbReference type="Pfam" id="PF12698"/>
    </source>
</evidence>
<dbReference type="EMBL" id="RDOJ01000008">
    <property type="protein sequence ID" value="RLZ09862.1"/>
    <property type="molecule type" value="Genomic_DNA"/>
</dbReference>
<evidence type="ECO:0000256" key="2">
    <source>
        <dbReference type="ARBA" id="ARBA00022692"/>
    </source>
</evidence>
<comment type="subcellular location">
    <subcellularLocation>
        <location evidence="1">Membrane</location>
        <topology evidence="1">Multi-pass membrane protein</topology>
    </subcellularLocation>
</comment>
<proteinExistence type="predicted"/>
<feature type="domain" description="ABC-2 type transporter transmembrane" evidence="6">
    <location>
        <begin position="74"/>
        <end position="268"/>
    </location>
</feature>
<evidence type="ECO:0000256" key="1">
    <source>
        <dbReference type="ARBA" id="ARBA00004141"/>
    </source>
</evidence>